<proteinExistence type="predicted"/>
<dbReference type="AlphaFoldDB" id="G0P6N8"/>
<name>G0P6N8_CAEBE</name>
<accession>G0P6N8</accession>
<dbReference type="HOGENOM" id="CLU_3426961_0_0_1"/>
<reference evidence="2" key="1">
    <citation type="submission" date="2011-07" db="EMBL/GenBank/DDBJ databases">
        <authorList>
            <consortium name="Caenorhabditis brenneri Sequencing and Analysis Consortium"/>
            <person name="Wilson R.K."/>
        </authorList>
    </citation>
    <scope>NUCLEOTIDE SEQUENCE [LARGE SCALE GENOMIC DNA]</scope>
    <source>
        <strain evidence="2">PB2801</strain>
    </source>
</reference>
<evidence type="ECO:0000313" key="1">
    <source>
        <dbReference type="EMBL" id="EGT46517.1"/>
    </source>
</evidence>
<organism evidence="2">
    <name type="scientific">Caenorhabditis brenneri</name>
    <name type="common">Nematode worm</name>
    <dbReference type="NCBI Taxonomy" id="135651"/>
    <lineage>
        <taxon>Eukaryota</taxon>
        <taxon>Metazoa</taxon>
        <taxon>Ecdysozoa</taxon>
        <taxon>Nematoda</taxon>
        <taxon>Chromadorea</taxon>
        <taxon>Rhabditida</taxon>
        <taxon>Rhabditina</taxon>
        <taxon>Rhabditomorpha</taxon>
        <taxon>Rhabditoidea</taxon>
        <taxon>Rhabditidae</taxon>
        <taxon>Peloderinae</taxon>
        <taxon>Caenorhabditis</taxon>
    </lineage>
</organism>
<protein>
    <submittedName>
        <fullName evidence="1">Uncharacterized protein</fullName>
    </submittedName>
</protein>
<dbReference type="Proteomes" id="UP000008068">
    <property type="component" value="Unassembled WGS sequence"/>
</dbReference>
<evidence type="ECO:0000313" key="2">
    <source>
        <dbReference type="Proteomes" id="UP000008068"/>
    </source>
</evidence>
<sequence>MNTFHVSFFSEKAIHSFLEPS</sequence>
<dbReference type="EMBL" id="GL380102">
    <property type="protein sequence ID" value="EGT46517.1"/>
    <property type="molecule type" value="Genomic_DNA"/>
</dbReference>
<gene>
    <name evidence="1" type="ORF">CAEBREN_09407</name>
</gene>
<dbReference type="InParanoid" id="G0P6N8"/>
<keyword evidence="2" id="KW-1185">Reference proteome</keyword>